<name>A0A370XF66_9GAMM</name>
<reference evidence="2 3" key="1">
    <citation type="submission" date="2018-07" db="EMBL/GenBank/DDBJ databases">
        <title>Dyella monticola sp. nov. and Dyella psychrodurans sp. nov. isolated from monsoon evergreen broad-leaved forest soil of Dinghu Mountain, China.</title>
        <authorList>
            <person name="Gao Z."/>
            <person name="Qiu L."/>
        </authorList>
    </citation>
    <scope>NUCLEOTIDE SEQUENCE [LARGE SCALE GENOMIC DNA]</scope>
    <source>
        <strain evidence="2 3">4MSK11</strain>
    </source>
</reference>
<sequence length="141" mass="14038">MCVFGCASEAWAAQPATGLGQSAPNTSDVSTNPNWHVYVFAIGGVRYIQVNDVSGHVLGAVGTASGQYITLPIGAFSQQVATPQQAPAAPSSASPTAAPTTVYNDGATTVTATPLADGTTALTAAQSALACDPVDCNLKGP</sequence>
<dbReference type="OrthoDB" id="6001268at2"/>
<protein>
    <submittedName>
        <fullName evidence="2">Uncharacterized protein</fullName>
    </submittedName>
</protein>
<comment type="caution">
    <text evidence="2">The sequence shown here is derived from an EMBL/GenBank/DDBJ whole genome shotgun (WGS) entry which is preliminary data.</text>
</comment>
<evidence type="ECO:0000313" key="3">
    <source>
        <dbReference type="Proteomes" id="UP000255334"/>
    </source>
</evidence>
<evidence type="ECO:0000313" key="2">
    <source>
        <dbReference type="EMBL" id="RDS86861.1"/>
    </source>
</evidence>
<proteinExistence type="predicted"/>
<dbReference type="EMBL" id="QRBF01000001">
    <property type="protein sequence ID" value="RDS86861.1"/>
    <property type="molecule type" value="Genomic_DNA"/>
</dbReference>
<keyword evidence="3" id="KW-1185">Reference proteome</keyword>
<feature type="region of interest" description="Disordered" evidence="1">
    <location>
        <begin position="82"/>
        <end position="101"/>
    </location>
</feature>
<dbReference type="AlphaFoldDB" id="A0A370XF66"/>
<organism evidence="2 3">
    <name type="scientific">Dyella psychrodurans</name>
    <dbReference type="NCBI Taxonomy" id="1927960"/>
    <lineage>
        <taxon>Bacteria</taxon>
        <taxon>Pseudomonadati</taxon>
        <taxon>Pseudomonadota</taxon>
        <taxon>Gammaproteobacteria</taxon>
        <taxon>Lysobacterales</taxon>
        <taxon>Rhodanobacteraceae</taxon>
        <taxon>Dyella</taxon>
    </lineage>
</organism>
<gene>
    <name evidence="2" type="ORF">DWU99_00840</name>
</gene>
<accession>A0A370XF66</accession>
<dbReference type="Proteomes" id="UP000255334">
    <property type="component" value="Unassembled WGS sequence"/>
</dbReference>
<evidence type="ECO:0000256" key="1">
    <source>
        <dbReference type="SAM" id="MobiDB-lite"/>
    </source>
</evidence>